<dbReference type="OrthoDB" id="2940937at2"/>
<dbReference type="Proteomes" id="UP000051048">
    <property type="component" value="Unassembled WGS sequence"/>
</dbReference>
<evidence type="ECO:0000313" key="3">
    <source>
        <dbReference type="EMBL" id="KRL84892.1"/>
    </source>
</evidence>
<organism evidence="3 4">
    <name type="scientific">Ligilactobacillus equi DSM 15833 = JCM 10991</name>
    <dbReference type="NCBI Taxonomy" id="1423740"/>
    <lineage>
        <taxon>Bacteria</taxon>
        <taxon>Bacillati</taxon>
        <taxon>Bacillota</taxon>
        <taxon>Bacilli</taxon>
        <taxon>Lactobacillales</taxon>
        <taxon>Lactobacillaceae</taxon>
        <taxon>Ligilactobacillus</taxon>
    </lineage>
</organism>
<dbReference type="RefSeq" id="WP_025021558.1">
    <property type="nucleotide sequence ID" value="NZ_AZFH01000005.1"/>
</dbReference>
<feature type="domain" description="WxL" evidence="2">
    <location>
        <begin position="76"/>
        <end position="191"/>
    </location>
</feature>
<dbReference type="InterPro" id="IPR027994">
    <property type="entry name" value="WxL_dom"/>
</dbReference>
<reference evidence="3 4" key="1">
    <citation type="journal article" date="2015" name="Genome Announc.">
        <title>Expanding the biotechnology potential of lactobacilli through comparative genomics of 213 strains and associated genera.</title>
        <authorList>
            <person name="Sun Z."/>
            <person name="Harris H.M."/>
            <person name="McCann A."/>
            <person name="Guo C."/>
            <person name="Argimon S."/>
            <person name="Zhang W."/>
            <person name="Yang X."/>
            <person name="Jeffery I.B."/>
            <person name="Cooney J.C."/>
            <person name="Kagawa T.F."/>
            <person name="Liu W."/>
            <person name="Song Y."/>
            <person name="Salvetti E."/>
            <person name="Wrobel A."/>
            <person name="Rasinkangas P."/>
            <person name="Parkhill J."/>
            <person name="Rea M.C."/>
            <person name="O'Sullivan O."/>
            <person name="Ritari J."/>
            <person name="Douillard F.P."/>
            <person name="Paul Ross R."/>
            <person name="Yang R."/>
            <person name="Briner A.E."/>
            <person name="Felis G.E."/>
            <person name="de Vos W.M."/>
            <person name="Barrangou R."/>
            <person name="Klaenhammer T.R."/>
            <person name="Caufield P.W."/>
            <person name="Cui Y."/>
            <person name="Zhang H."/>
            <person name="O'Toole P.W."/>
        </authorList>
    </citation>
    <scope>NUCLEOTIDE SEQUENCE [LARGE SCALE GENOMIC DNA]</scope>
    <source>
        <strain evidence="3 4">DSM 15833</strain>
    </source>
</reference>
<dbReference type="PATRIC" id="fig|1423740.3.peg.2262"/>
<protein>
    <recommendedName>
        <fullName evidence="2">WxL domain-containing protein</fullName>
    </recommendedName>
</protein>
<comment type="caution">
    <text evidence="3">The sequence shown here is derived from an EMBL/GenBank/DDBJ whole genome shotgun (WGS) entry which is preliminary data.</text>
</comment>
<dbReference type="STRING" id="1423740.FC36_GL002087"/>
<evidence type="ECO:0000256" key="1">
    <source>
        <dbReference type="SAM" id="SignalP"/>
    </source>
</evidence>
<dbReference type="EMBL" id="AZFH01000005">
    <property type="protein sequence ID" value="KRL84892.1"/>
    <property type="molecule type" value="Genomic_DNA"/>
</dbReference>
<proteinExistence type="predicted"/>
<keyword evidence="1" id="KW-0732">Signal</keyword>
<accession>A0A0R1TUF3</accession>
<name>A0A0R1TUF3_9LACO</name>
<dbReference type="AlphaFoldDB" id="A0A0R1TUF3"/>
<gene>
    <name evidence="3" type="ORF">FC36_GL002087</name>
</gene>
<feature type="chain" id="PRO_5006411338" description="WxL domain-containing protein" evidence="1">
    <location>
        <begin position="28"/>
        <end position="195"/>
    </location>
</feature>
<evidence type="ECO:0000313" key="4">
    <source>
        <dbReference type="Proteomes" id="UP000051048"/>
    </source>
</evidence>
<sequence>MKNTKKFSLLTASALMAGSLFSAPVFAETTGTTGGGSASTTATADIKGGSLTLNGSLSPISLSQTLNGSQISTDAQSLGSVEIVDARGTGAGYSLTASATALSGTHGNVVLTPGSVAKKDTTSDATPTLVSGAQTLTTNPTQILTAGKSSVSEGKGSYTVDLGSLQITDIPANAYAGSYSTTVTVTLNAAPTGQE</sequence>
<dbReference type="Pfam" id="PF13731">
    <property type="entry name" value="WxL"/>
    <property type="match status" value="1"/>
</dbReference>
<feature type="signal peptide" evidence="1">
    <location>
        <begin position="1"/>
        <end position="27"/>
    </location>
</feature>
<evidence type="ECO:0000259" key="2">
    <source>
        <dbReference type="Pfam" id="PF13731"/>
    </source>
</evidence>